<reference evidence="8 9" key="1">
    <citation type="journal article" date="2013" name="BMC Genomics">
        <title>Reconstruction of the lipid metabolism for the microalga Monoraphidium neglectum from its genome sequence reveals characteristics suitable for biofuel production.</title>
        <authorList>
            <person name="Bogen C."/>
            <person name="Al-Dilaimi A."/>
            <person name="Albersmeier A."/>
            <person name="Wichmann J."/>
            <person name="Grundmann M."/>
            <person name="Rupp O."/>
            <person name="Lauersen K.J."/>
            <person name="Blifernez-Klassen O."/>
            <person name="Kalinowski J."/>
            <person name="Goesmann A."/>
            <person name="Mussgnug J.H."/>
            <person name="Kruse O."/>
        </authorList>
    </citation>
    <scope>NUCLEOTIDE SEQUENCE [LARGE SCALE GENOMIC DNA]</scope>
    <source>
        <strain evidence="8 9">SAG 48.87</strain>
    </source>
</reference>
<evidence type="ECO:0000256" key="5">
    <source>
        <dbReference type="ARBA" id="ARBA00023136"/>
    </source>
</evidence>
<feature type="compositionally biased region" description="Gly residues" evidence="6">
    <location>
        <begin position="253"/>
        <end position="264"/>
    </location>
</feature>
<feature type="domain" description="ABC transporter" evidence="7">
    <location>
        <begin position="5"/>
        <end position="229"/>
    </location>
</feature>
<dbReference type="AlphaFoldDB" id="A0A0D2N0S4"/>
<dbReference type="PROSITE" id="PS50893">
    <property type="entry name" value="ABC_TRANSPORTER_2"/>
    <property type="match status" value="1"/>
</dbReference>
<evidence type="ECO:0000256" key="1">
    <source>
        <dbReference type="ARBA" id="ARBA00004141"/>
    </source>
</evidence>
<evidence type="ECO:0000256" key="3">
    <source>
        <dbReference type="ARBA" id="ARBA00022692"/>
    </source>
</evidence>
<dbReference type="GeneID" id="25734720"/>
<keyword evidence="4" id="KW-1133">Transmembrane helix</keyword>
<accession>A0A0D2N0S4</accession>
<dbReference type="PROSITE" id="PS00211">
    <property type="entry name" value="ABC_TRANSPORTER_1"/>
    <property type="match status" value="1"/>
</dbReference>
<keyword evidence="3" id="KW-0812">Transmembrane</keyword>
<dbReference type="GO" id="GO:0140359">
    <property type="term" value="F:ABC-type transporter activity"/>
    <property type="evidence" value="ECO:0007669"/>
    <property type="project" value="InterPro"/>
</dbReference>
<dbReference type="InterPro" id="IPR017871">
    <property type="entry name" value="ABC_transporter-like_CS"/>
</dbReference>
<proteinExistence type="predicted"/>
<evidence type="ECO:0000313" key="8">
    <source>
        <dbReference type="EMBL" id="KIZ06122.1"/>
    </source>
</evidence>
<comment type="subcellular location">
    <subcellularLocation>
        <location evidence="1">Membrane</location>
        <topology evidence="1">Multi-pass membrane protein</topology>
    </subcellularLocation>
</comment>
<evidence type="ECO:0000256" key="2">
    <source>
        <dbReference type="ARBA" id="ARBA00022448"/>
    </source>
</evidence>
<feature type="non-terminal residue" evidence="8">
    <location>
        <position position="293"/>
    </location>
</feature>
<evidence type="ECO:0000259" key="7">
    <source>
        <dbReference type="PROSITE" id="PS50893"/>
    </source>
</evidence>
<dbReference type="PANTHER" id="PTHR48041">
    <property type="entry name" value="ABC TRANSPORTER G FAMILY MEMBER 28"/>
    <property type="match status" value="1"/>
</dbReference>
<evidence type="ECO:0000256" key="6">
    <source>
        <dbReference type="SAM" id="MobiDB-lite"/>
    </source>
</evidence>
<evidence type="ECO:0000256" key="4">
    <source>
        <dbReference type="ARBA" id="ARBA00022989"/>
    </source>
</evidence>
<dbReference type="RefSeq" id="XP_013905141.1">
    <property type="nucleotide sequence ID" value="XM_014049687.1"/>
</dbReference>
<dbReference type="PANTHER" id="PTHR48041:SF91">
    <property type="entry name" value="ABC TRANSPORTER G FAMILY MEMBER 28"/>
    <property type="match status" value="1"/>
</dbReference>
<dbReference type="GO" id="GO:0016887">
    <property type="term" value="F:ATP hydrolysis activity"/>
    <property type="evidence" value="ECO:0007669"/>
    <property type="project" value="InterPro"/>
</dbReference>
<dbReference type="GO" id="GO:0005524">
    <property type="term" value="F:ATP binding"/>
    <property type="evidence" value="ECO:0007669"/>
    <property type="project" value="InterPro"/>
</dbReference>
<dbReference type="InterPro" id="IPR027417">
    <property type="entry name" value="P-loop_NTPase"/>
</dbReference>
<organism evidence="8 9">
    <name type="scientific">Monoraphidium neglectum</name>
    <dbReference type="NCBI Taxonomy" id="145388"/>
    <lineage>
        <taxon>Eukaryota</taxon>
        <taxon>Viridiplantae</taxon>
        <taxon>Chlorophyta</taxon>
        <taxon>core chlorophytes</taxon>
        <taxon>Chlorophyceae</taxon>
        <taxon>CS clade</taxon>
        <taxon>Sphaeropleales</taxon>
        <taxon>Selenastraceae</taxon>
        <taxon>Monoraphidium</taxon>
    </lineage>
</organism>
<name>A0A0D2N0S4_9CHLO</name>
<protein>
    <recommendedName>
        <fullName evidence="7">ABC transporter domain-containing protein</fullName>
    </recommendedName>
</protein>
<dbReference type="EMBL" id="KK100412">
    <property type="protein sequence ID" value="KIZ06122.1"/>
    <property type="molecule type" value="Genomic_DNA"/>
</dbReference>
<dbReference type="KEGG" id="mng:MNEG_1842"/>
<keyword evidence="5" id="KW-0472">Membrane</keyword>
<feature type="region of interest" description="Disordered" evidence="6">
    <location>
        <begin position="250"/>
        <end position="293"/>
    </location>
</feature>
<dbReference type="Pfam" id="PF00005">
    <property type="entry name" value="ABC_tran"/>
    <property type="match status" value="1"/>
</dbReference>
<dbReference type="SUPFAM" id="SSF52540">
    <property type="entry name" value="P-loop containing nucleoside triphosphate hydrolases"/>
    <property type="match status" value="1"/>
</dbReference>
<keyword evidence="9" id="KW-1185">Reference proteome</keyword>
<dbReference type="GO" id="GO:0016020">
    <property type="term" value="C:membrane"/>
    <property type="evidence" value="ECO:0007669"/>
    <property type="project" value="UniProtKB-SubCell"/>
</dbReference>
<sequence>MSGILGPSGCGKSTLLDVLRGKRPLQGRRRRAQMEGLARPEWSGRGHVSYNGVPVSGLPLHRLIGYVPQDDLLHPELTVEENLYFSAALTLPAGAPRATRAAAVSDALSLLSLGHAARAVVGGPERRGVSGGERRRVNIGVEIVGRPSVLYLDEPTSGLDASASISVAWGLLSLSRLGMTVVAVLHQPRYALFRLFQQVLLLTPSREPAFAGHPALAAPYFETLGFRRLPAENPADWLIDIVAGRAPRELGGRRGGGGGGSGGDEGGEGEASGHLAALEDSLDLPELWRGSGA</sequence>
<gene>
    <name evidence="8" type="ORF">MNEG_1842</name>
</gene>
<dbReference type="InterPro" id="IPR050352">
    <property type="entry name" value="ABCG_transporters"/>
</dbReference>
<dbReference type="InterPro" id="IPR003439">
    <property type="entry name" value="ABC_transporter-like_ATP-bd"/>
</dbReference>
<evidence type="ECO:0000313" key="9">
    <source>
        <dbReference type="Proteomes" id="UP000054498"/>
    </source>
</evidence>
<dbReference type="Gene3D" id="3.40.50.300">
    <property type="entry name" value="P-loop containing nucleotide triphosphate hydrolases"/>
    <property type="match status" value="1"/>
</dbReference>
<keyword evidence="2" id="KW-0813">Transport</keyword>
<dbReference type="Pfam" id="PF19055">
    <property type="entry name" value="ABC2_membrane_7"/>
    <property type="match status" value="1"/>
</dbReference>
<dbReference type="Proteomes" id="UP000054498">
    <property type="component" value="Unassembled WGS sequence"/>
</dbReference>
<dbReference type="OrthoDB" id="1720926at2759"/>
<dbReference type="InterPro" id="IPR043926">
    <property type="entry name" value="ABCG_dom"/>
</dbReference>